<dbReference type="AlphaFoldDB" id="A0AAD7XPF2"/>
<comment type="caution">
    <text evidence="9">The sequence shown here is derived from an EMBL/GenBank/DDBJ whole genome shotgun (WGS) entry which is preliminary data.</text>
</comment>
<evidence type="ECO:0008006" key="11">
    <source>
        <dbReference type="Google" id="ProtNLM"/>
    </source>
</evidence>
<keyword evidence="4" id="KW-0479">Metal-binding</keyword>
<sequence>HGSKGKGTVAALVGAGLEAAGFRVCVLSSPHVESVTERVRLRGLAPIGEEVLAKSIEAALNRAVPGATWFDVFVAASLHAARHCDWAVIECGLGGRRDSTNVLDAEVCALTSVELEHVEVLGPTVSRIAREKAAIASRRGVLVASAACPPAALRAAKDVAANRGAGFALAEPDPRPTPFLRSNLGLAKRILDHLGRRGLRCKRPPLRRVSGRLLDRPRPLRVARAALPARREWLAPDLLVDAAHTPAAVRSLASYVGGNRAAVALLGLADDKDLDGVAAAVVERLRPRAVVCVCLDDDGNSRTRAAALRRIFLANSLDVLGDPTPRVLDGAILAATLERARTIGAITLAFGSFRLCAQLARLAVSRGRRSRSVTNRVRTLRKEREVAAIKVQGQQRRVVAAQRAQEYAVMSRASTKIGRVSRGHAQRRKMSHHIERPLDDADVHDGLFALGRAAFDLRHAYLGLRVQRAKITEIDAIARYPRLQTVDLEKNVVRSLKPLERLPYLTRLNVADNALTEVLDVTFPTCRPGAAWSTGAAHAGSQLRFVDASRNKIAKIRDLSAHAHLRELKLDGNHIDRITGLSALPCLRALSLCSNQIAQLDGLDGLPLLELRLDDNKLRFLENLDTLKLLRRLTVSHNYIDTLDGLQLCAHLGALDVSYNNIDYVREVEFLADLPLFSELHLCGNKCADLDFYRRRVIVCLQRLTLLDASEISSEEKVEAINLHGAEDSDLPLRVATHEKHFGDSEPWADYLPPFVEPEPSPFCERRLAARLVGKLVHRVVTQARADVVSTGQQQPLQQQTCG</sequence>
<evidence type="ECO:0000256" key="3">
    <source>
        <dbReference type="ARBA" id="ARBA00022614"/>
    </source>
</evidence>
<evidence type="ECO:0000313" key="10">
    <source>
        <dbReference type="Proteomes" id="UP001230188"/>
    </source>
</evidence>
<dbReference type="GO" id="GO:0004326">
    <property type="term" value="F:tetrahydrofolylpolyglutamate synthase activity"/>
    <property type="evidence" value="ECO:0007669"/>
    <property type="project" value="InterPro"/>
</dbReference>
<dbReference type="InterPro" id="IPR050836">
    <property type="entry name" value="SDS22/Internalin_LRR"/>
</dbReference>
<protein>
    <recommendedName>
        <fullName evidence="11">Mur ligase central domain-containing protein</fullName>
    </recommendedName>
</protein>
<dbReference type="EMBL" id="JAQMWT010000162">
    <property type="protein sequence ID" value="KAJ8608714.1"/>
    <property type="molecule type" value="Genomic_DNA"/>
</dbReference>
<dbReference type="InterPro" id="IPR001645">
    <property type="entry name" value="Folylpolyglutamate_synth"/>
</dbReference>
<keyword evidence="7" id="KW-0067">ATP-binding</keyword>
<dbReference type="InterPro" id="IPR036615">
    <property type="entry name" value="Mur_ligase_C_dom_sf"/>
</dbReference>
<evidence type="ECO:0000256" key="7">
    <source>
        <dbReference type="ARBA" id="ARBA00022840"/>
    </source>
</evidence>
<proteinExistence type="inferred from homology"/>
<dbReference type="PROSITE" id="PS01012">
    <property type="entry name" value="FOLYLPOLYGLU_SYNT_2"/>
    <property type="match status" value="1"/>
</dbReference>
<dbReference type="PROSITE" id="PS50096">
    <property type="entry name" value="IQ"/>
    <property type="match status" value="1"/>
</dbReference>
<dbReference type="SUPFAM" id="SSF53244">
    <property type="entry name" value="MurD-like peptide ligases, peptide-binding domain"/>
    <property type="match status" value="1"/>
</dbReference>
<dbReference type="Proteomes" id="UP001230188">
    <property type="component" value="Unassembled WGS sequence"/>
</dbReference>
<name>A0AAD7XPF2_9STRA</name>
<dbReference type="Gene3D" id="3.90.190.20">
    <property type="entry name" value="Mur ligase, C-terminal domain"/>
    <property type="match status" value="1"/>
</dbReference>
<dbReference type="InterPro" id="IPR032675">
    <property type="entry name" value="LRR_dom_sf"/>
</dbReference>
<keyword evidence="5" id="KW-0677">Repeat</keyword>
<dbReference type="InterPro" id="IPR036565">
    <property type="entry name" value="Mur-like_cat_sf"/>
</dbReference>
<dbReference type="NCBIfam" id="TIGR01499">
    <property type="entry name" value="folC"/>
    <property type="match status" value="1"/>
</dbReference>
<comment type="similarity">
    <text evidence="1">Belongs to the folylpolyglutamate synthase family.</text>
</comment>
<evidence type="ECO:0000256" key="2">
    <source>
        <dbReference type="ARBA" id="ARBA00022598"/>
    </source>
</evidence>
<keyword evidence="6" id="KW-0547">Nucleotide-binding</keyword>
<dbReference type="GO" id="GO:0005524">
    <property type="term" value="F:ATP binding"/>
    <property type="evidence" value="ECO:0007669"/>
    <property type="project" value="UniProtKB-KW"/>
</dbReference>
<evidence type="ECO:0000256" key="5">
    <source>
        <dbReference type="ARBA" id="ARBA00022737"/>
    </source>
</evidence>
<reference evidence="9" key="1">
    <citation type="submission" date="2023-01" db="EMBL/GenBank/DDBJ databases">
        <title>Metagenome sequencing of chrysophaentin producing Chrysophaeum taylorii.</title>
        <authorList>
            <person name="Davison J."/>
            <person name="Bewley C."/>
        </authorList>
    </citation>
    <scope>NUCLEOTIDE SEQUENCE</scope>
    <source>
        <strain evidence="9">NIES-1699</strain>
    </source>
</reference>
<evidence type="ECO:0000313" key="9">
    <source>
        <dbReference type="EMBL" id="KAJ8608714.1"/>
    </source>
</evidence>
<gene>
    <name evidence="9" type="ORF">CTAYLR_009653</name>
</gene>
<keyword evidence="2" id="KW-0436">Ligase</keyword>
<keyword evidence="10" id="KW-1185">Reference proteome</keyword>
<dbReference type="SUPFAM" id="SSF52058">
    <property type="entry name" value="L domain-like"/>
    <property type="match status" value="1"/>
</dbReference>
<organism evidence="9 10">
    <name type="scientific">Chrysophaeum taylorii</name>
    <dbReference type="NCBI Taxonomy" id="2483200"/>
    <lineage>
        <taxon>Eukaryota</taxon>
        <taxon>Sar</taxon>
        <taxon>Stramenopiles</taxon>
        <taxon>Ochrophyta</taxon>
        <taxon>Pelagophyceae</taxon>
        <taxon>Pelagomonadales</taxon>
        <taxon>Pelagomonadaceae</taxon>
        <taxon>Chrysophaeum</taxon>
    </lineage>
</organism>
<evidence type="ECO:0000256" key="8">
    <source>
        <dbReference type="ARBA" id="ARBA00022842"/>
    </source>
</evidence>
<dbReference type="Gene3D" id="3.80.10.10">
    <property type="entry name" value="Ribonuclease Inhibitor"/>
    <property type="match status" value="2"/>
</dbReference>
<dbReference type="Gene3D" id="3.40.1190.10">
    <property type="entry name" value="Mur-like, catalytic domain"/>
    <property type="match status" value="1"/>
</dbReference>
<dbReference type="SUPFAM" id="SSF53623">
    <property type="entry name" value="MurD-like peptide ligases, catalytic domain"/>
    <property type="match status" value="1"/>
</dbReference>
<evidence type="ECO:0000256" key="4">
    <source>
        <dbReference type="ARBA" id="ARBA00022723"/>
    </source>
</evidence>
<feature type="non-terminal residue" evidence="9">
    <location>
        <position position="1"/>
    </location>
</feature>
<dbReference type="PROSITE" id="PS51450">
    <property type="entry name" value="LRR"/>
    <property type="match status" value="3"/>
</dbReference>
<accession>A0AAD7XPF2</accession>
<keyword evidence="3" id="KW-0433">Leucine-rich repeat</keyword>
<evidence type="ECO:0000256" key="6">
    <source>
        <dbReference type="ARBA" id="ARBA00022741"/>
    </source>
</evidence>
<dbReference type="InterPro" id="IPR018109">
    <property type="entry name" value="Folylpolyglutamate_synth_CS"/>
</dbReference>
<dbReference type="PANTHER" id="PTHR46652:SF3">
    <property type="entry name" value="LEUCINE-RICH REPEAT-CONTAINING PROTEIN 9"/>
    <property type="match status" value="1"/>
</dbReference>
<evidence type="ECO:0000256" key="1">
    <source>
        <dbReference type="ARBA" id="ARBA00008276"/>
    </source>
</evidence>
<keyword evidence="8" id="KW-0460">Magnesium</keyword>
<dbReference type="InterPro" id="IPR001611">
    <property type="entry name" value="Leu-rich_rpt"/>
</dbReference>
<dbReference type="GO" id="GO:0046872">
    <property type="term" value="F:metal ion binding"/>
    <property type="evidence" value="ECO:0007669"/>
    <property type="project" value="UniProtKB-KW"/>
</dbReference>
<dbReference type="PANTHER" id="PTHR46652">
    <property type="entry name" value="LEUCINE-RICH REPEAT AND IQ DOMAIN-CONTAINING PROTEIN 1-RELATED"/>
    <property type="match status" value="1"/>
</dbReference>